<dbReference type="AlphaFoldDB" id="A0A922I9B5"/>
<dbReference type="GO" id="GO:0016491">
    <property type="term" value="F:oxidoreductase activity"/>
    <property type="evidence" value="ECO:0007669"/>
    <property type="project" value="TreeGrafter"/>
</dbReference>
<dbReference type="GO" id="GO:0032451">
    <property type="term" value="F:demethylase activity"/>
    <property type="evidence" value="ECO:0007669"/>
    <property type="project" value="TreeGrafter"/>
</dbReference>
<evidence type="ECO:0000313" key="3">
    <source>
        <dbReference type="Proteomes" id="UP000790347"/>
    </source>
</evidence>
<dbReference type="Proteomes" id="UP000790347">
    <property type="component" value="Unassembled WGS sequence"/>
</dbReference>
<dbReference type="EMBL" id="ASGP02000001">
    <property type="protein sequence ID" value="KAH9525915.1"/>
    <property type="molecule type" value="Genomic_DNA"/>
</dbReference>
<reference evidence="2" key="1">
    <citation type="submission" date="2013-05" db="EMBL/GenBank/DDBJ databases">
        <authorList>
            <person name="Yim A.K.Y."/>
            <person name="Chan T.F."/>
            <person name="Ji K.M."/>
            <person name="Liu X.Y."/>
            <person name="Zhou J.W."/>
            <person name="Li R.Q."/>
            <person name="Yang K.Y."/>
            <person name="Li J."/>
            <person name="Li M."/>
            <person name="Law P.T.W."/>
            <person name="Wu Y.L."/>
            <person name="Cai Z.L."/>
            <person name="Qin H."/>
            <person name="Bao Y."/>
            <person name="Leung R.K.K."/>
            <person name="Ng P.K.S."/>
            <person name="Zou J."/>
            <person name="Zhong X.J."/>
            <person name="Ran P.X."/>
            <person name="Zhong N.S."/>
            <person name="Liu Z.G."/>
            <person name="Tsui S.K.W."/>
        </authorList>
    </citation>
    <scope>NUCLEOTIDE SEQUENCE</scope>
    <source>
        <strain evidence="2">Derf</strain>
        <tissue evidence="2">Whole organism</tissue>
    </source>
</reference>
<keyword evidence="3" id="KW-1185">Reference proteome</keyword>
<protein>
    <submittedName>
        <fullName evidence="2">AlkB, alkylation repair 4</fullName>
    </submittedName>
</protein>
<dbReference type="InterPro" id="IPR032857">
    <property type="entry name" value="ALKBH4"/>
</dbReference>
<name>A0A922I9B5_DERFA</name>
<evidence type="ECO:0000313" key="2">
    <source>
        <dbReference type="EMBL" id="KAH9525915.1"/>
    </source>
</evidence>
<dbReference type="InterPro" id="IPR037151">
    <property type="entry name" value="AlkB-like_sf"/>
</dbReference>
<accession>A0A922I9B5</accession>
<reference evidence="2" key="2">
    <citation type="journal article" date="2022" name="Res Sq">
        <title>Comparative Genomics Reveals Insights into the Divergent Evolution of Astigmatic Mites and Household Pest Adaptations.</title>
        <authorList>
            <person name="Xiong Q."/>
            <person name="Wan A.T.-Y."/>
            <person name="Liu X.-Y."/>
            <person name="Fung C.S.-H."/>
            <person name="Xiao X."/>
            <person name="Malainual N."/>
            <person name="Hou J."/>
            <person name="Wang L."/>
            <person name="Wang M."/>
            <person name="Yang K."/>
            <person name="Cui Y."/>
            <person name="Leung E."/>
            <person name="Nong W."/>
            <person name="Shin S.-K."/>
            <person name="Au S."/>
            <person name="Jeong K.Y."/>
            <person name="Chew F.T."/>
            <person name="Hui J."/>
            <person name="Leung T.F."/>
            <person name="Tungtrongchitr A."/>
            <person name="Zhong N."/>
            <person name="Liu Z."/>
            <person name="Tsui S."/>
        </authorList>
    </citation>
    <scope>NUCLEOTIDE SEQUENCE</scope>
    <source>
        <strain evidence="2">Derf</strain>
        <tissue evidence="2">Whole organism</tissue>
    </source>
</reference>
<comment type="cofactor">
    <cofactor evidence="1">
        <name>Fe(2+)</name>
        <dbReference type="ChEBI" id="CHEBI:29033"/>
    </cofactor>
</comment>
<sequence>MMKKFNLSDRLIHSNGIDSQSGRRKQDFGPKINFKKQKINFTPFEGMPKLDVELLNTIRSERLTSHDDWHRFSSLPFDQYSDYTILNRFHAIEICHLEYCPERGSSIDPHFDDNWIWGERLVTLNLASTTAITLTFPELSSSPEYCIRIVCPRKSLLVLYGDARYKFHHSIQRTDINHRRLAITFRELAYSFFQQSFLNKDMRHLQIRDEFLNRSKKFIIK</sequence>
<organism evidence="2 3">
    <name type="scientific">Dermatophagoides farinae</name>
    <name type="common">American house dust mite</name>
    <dbReference type="NCBI Taxonomy" id="6954"/>
    <lineage>
        <taxon>Eukaryota</taxon>
        <taxon>Metazoa</taxon>
        <taxon>Ecdysozoa</taxon>
        <taxon>Arthropoda</taxon>
        <taxon>Chelicerata</taxon>
        <taxon>Arachnida</taxon>
        <taxon>Acari</taxon>
        <taxon>Acariformes</taxon>
        <taxon>Sarcoptiformes</taxon>
        <taxon>Astigmata</taxon>
        <taxon>Psoroptidia</taxon>
        <taxon>Analgoidea</taxon>
        <taxon>Pyroglyphidae</taxon>
        <taxon>Dermatophagoidinae</taxon>
        <taxon>Dermatophagoides</taxon>
    </lineage>
</organism>
<dbReference type="PANTHER" id="PTHR12463:SF0">
    <property type="entry name" value="ALPHA-KETOGLUTARATE-DEPENDENT DIOXYGENASE ALKB HOMOLOG 4"/>
    <property type="match status" value="1"/>
</dbReference>
<evidence type="ECO:0000256" key="1">
    <source>
        <dbReference type="ARBA" id="ARBA00001954"/>
    </source>
</evidence>
<dbReference type="PANTHER" id="PTHR12463">
    <property type="entry name" value="OXYGENASE-RELATED"/>
    <property type="match status" value="1"/>
</dbReference>
<dbReference type="GO" id="GO:0070988">
    <property type="term" value="P:demethylation"/>
    <property type="evidence" value="ECO:0007669"/>
    <property type="project" value="InterPro"/>
</dbReference>
<dbReference type="SUPFAM" id="SSF51197">
    <property type="entry name" value="Clavaminate synthase-like"/>
    <property type="match status" value="1"/>
</dbReference>
<gene>
    <name evidence="2" type="primary">ALKBH4</name>
    <name evidence="2" type="ORF">DERF_000046</name>
</gene>
<comment type="caution">
    <text evidence="2">The sequence shown here is derived from an EMBL/GenBank/DDBJ whole genome shotgun (WGS) entry which is preliminary data.</text>
</comment>
<proteinExistence type="predicted"/>
<dbReference type="Gene3D" id="2.60.120.590">
    <property type="entry name" value="Alpha-ketoglutarate-dependent dioxygenase AlkB-like"/>
    <property type="match status" value="1"/>
</dbReference>